<keyword evidence="2" id="KW-1185">Reference proteome</keyword>
<dbReference type="Proteomes" id="UP001152320">
    <property type="component" value="Chromosome 14"/>
</dbReference>
<gene>
    <name evidence="1" type="ORF">HOLleu_28362</name>
</gene>
<dbReference type="PANTHER" id="PTHR24274">
    <property type="entry name" value="CILIA- AND FLAGELLA-ASSOCIATED PROTEIN 161"/>
    <property type="match status" value="1"/>
</dbReference>
<reference evidence="1" key="1">
    <citation type="submission" date="2021-10" db="EMBL/GenBank/DDBJ databases">
        <title>Tropical sea cucumber genome reveals ecological adaptation and Cuvierian tubules defense mechanism.</title>
        <authorList>
            <person name="Chen T."/>
        </authorList>
    </citation>
    <scope>NUCLEOTIDE SEQUENCE</scope>
    <source>
        <strain evidence="1">Nanhai2018</strain>
        <tissue evidence="1">Muscle</tissue>
    </source>
</reference>
<comment type="caution">
    <text evidence="1">The sequence shown here is derived from an EMBL/GenBank/DDBJ whole genome shotgun (WGS) entry which is preliminary data.</text>
</comment>
<dbReference type="Gene3D" id="2.80.10.50">
    <property type="match status" value="1"/>
</dbReference>
<protein>
    <recommendedName>
        <fullName evidence="3">Cilia- and flagella-associated protein 161</fullName>
    </recommendedName>
</protein>
<dbReference type="Pfam" id="PF24569">
    <property type="entry name" value="CFAP161"/>
    <property type="match status" value="1"/>
</dbReference>
<dbReference type="EMBL" id="JAIZAY010000014">
    <property type="protein sequence ID" value="KAJ8029060.1"/>
    <property type="molecule type" value="Genomic_DNA"/>
</dbReference>
<dbReference type="PANTHER" id="PTHR24274:SF1">
    <property type="entry name" value="CILIA- AND FLAGELLA-ASSOCIATED PROTEIN 161"/>
    <property type="match status" value="1"/>
</dbReference>
<dbReference type="AlphaFoldDB" id="A0A9Q1BMA3"/>
<accession>A0A9Q1BMA3</accession>
<dbReference type="OrthoDB" id="2126411at2759"/>
<proteinExistence type="predicted"/>
<evidence type="ECO:0000313" key="1">
    <source>
        <dbReference type="EMBL" id="KAJ8029060.1"/>
    </source>
</evidence>
<evidence type="ECO:0008006" key="3">
    <source>
        <dbReference type="Google" id="ProtNLM"/>
    </source>
</evidence>
<dbReference type="InterPro" id="IPR055325">
    <property type="entry name" value="CF161"/>
</dbReference>
<sequence>MSVRTYNPSVRVGNWSEDICLEEDTLKDHLEKKDRGQLLIQKASNLQGTILKPMELAVSVDGFVHFGDCVMLMNEEAKNQVVTQFGVEPRQANVLSVSMPESKMHEALKFGGKCDVSSSKHLEPNARNTFVICPTLSENIPMGTALTYGQHFCLRTLPGIGGNLMLQSDIATFQQSAKKSRKQLLSFVEETQSYLTHWRILSFDPQIRMETEGLPVPANQKIIFNHCKTNQSLCVISDFAVRTPFGREYEVVAHTDLNSHKAENDVNHWIIKTGHPSTPNQQATTLAVGEQQ</sequence>
<dbReference type="GO" id="GO:0060271">
    <property type="term" value="P:cilium assembly"/>
    <property type="evidence" value="ECO:0007669"/>
    <property type="project" value="TreeGrafter"/>
</dbReference>
<dbReference type="GO" id="GO:0031514">
    <property type="term" value="C:motile cilium"/>
    <property type="evidence" value="ECO:0007669"/>
    <property type="project" value="TreeGrafter"/>
</dbReference>
<organism evidence="1 2">
    <name type="scientific">Holothuria leucospilota</name>
    <name type="common">Black long sea cucumber</name>
    <name type="synonym">Mertensiothuria leucospilota</name>
    <dbReference type="NCBI Taxonomy" id="206669"/>
    <lineage>
        <taxon>Eukaryota</taxon>
        <taxon>Metazoa</taxon>
        <taxon>Echinodermata</taxon>
        <taxon>Eleutherozoa</taxon>
        <taxon>Echinozoa</taxon>
        <taxon>Holothuroidea</taxon>
        <taxon>Aspidochirotacea</taxon>
        <taxon>Aspidochirotida</taxon>
        <taxon>Holothuriidae</taxon>
        <taxon>Holothuria</taxon>
    </lineage>
</organism>
<name>A0A9Q1BMA3_HOLLE</name>
<evidence type="ECO:0000313" key="2">
    <source>
        <dbReference type="Proteomes" id="UP001152320"/>
    </source>
</evidence>